<dbReference type="InterPro" id="IPR036704">
    <property type="entry name" value="RraA/RraA-like_sf"/>
</dbReference>
<accession>A0ABP8HJQ4</accession>
<dbReference type="PANTHER" id="PTHR33254">
    <property type="entry name" value="4-HYDROXY-4-METHYL-2-OXOGLUTARATE ALDOLASE 3-RELATED"/>
    <property type="match status" value="1"/>
</dbReference>
<dbReference type="Proteomes" id="UP001501671">
    <property type="component" value="Unassembled WGS sequence"/>
</dbReference>
<dbReference type="Pfam" id="PF03737">
    <property type="entry name" value="RraA-like"/>
    <property type="match status" value="1"/>
</dbReference>
<evidence type="ECO:0000256" key="2">
    <source>
        <dbReference type="ARBA" id="ARBA00016549"/>
    </source>
</evidence>
<gene>
    <name evidence="5" type="ORF">GCM10023144_39410</name>
</gene>
<dbReference type="CDD" id="cd16841">
    <property type="entry name" value="RraA_family"/>
    <property type="match status" value="1"/>
</dbReference>
<dbReference type="RefSeq" id="WP_345251605.1">
    <property type="nucleotide sequence ID" value="NZ_BAABFO010000024.1"/>
</dbReference>
<proteinExistence type="predicted"/>
<sequence length="199" mass="20802">MRDAALLGDIDIATIAAATFYEANGKAGDMSAAIRPLFDQARLIGPAFTVKSLPNDLSAMRRAVDVAPPGYVLVIDAGEDGVPIWGGSGTIAARRRGLAGVVTNGIVRDSAQIRELGFPVFCSGAGLRGGLRQHPGWHNVAVTVGGVLVHPGDLVVADADGVVVIAKDRIDAVTKLAKEKAKKEAAREMRLHQGEAYDI</sequence>
<reference evidence="6" key="1">
    <citation type="journal article" date="2019" name="Int. J. Syst. Evol. Microbiol.">
        <title>The Global Catalogue of Microorganisms (GCM) 10K type strain sequencing project: providing services to taxonomists for standard genome sequencing and annotation.</title>
        <authorList>
            <consortium name="The Broad Institute Genomics Platform"/>
            <consortium name="The Broad Institute Genome Sequencing Center for Infectious Disease"/>
            <person name="Wu L."/>
            <person name="Ma J."/>
        </authorList>
    </citation>
    <scope>NUCLEOTIDE SEQUENCE [LARGE SCALE GENOMIC DNA]</scope>
    <source>
        <strain evidence="6">JCM 17666</strain>
    </source>
</reference>
<comment type="caution">
    <text evidence="5">The sequence shown here is derived from an EMBL/GenBank/DDBJ whole genome shotgun (WGS) entry which is preliminary data.</text>
</comment>
<dbReference type="EMBL" id="BAABFO010000024">
    <property type="protein sequence ID" value="GAA4340132.1"/>
    <property type="molecule type" value="Genomic_DNA"/>
</dbReference>
<comment type="cofactor">
    <cofactor evidence="1">
        <name>a divalent metal cation</name>
        <dbReference type="ChEBI" id="CHEBI:60240"/>
    </cofactor>
</comment>
<dbReference type="PANTHER" id="PTHR33254:SF4">
    <property type="entry name" value="4-HYDROXY-4-METHYL-2-OXOGLUTARATE ALDOLASE 3-RELATED"/>
    <property type="match status" value="1"/>
</dbReference>
<protein>
    <recommendedName>
        <fullName evidence="2">Putative 4-hydroxy-4-methyl-2-oxoglutarate aldolase</fullName>
    </recommendedName>
    <alternativeName>
        <fullName evidence="3">Regulator of ribonuclease activity homolog</fullName>
    </alternativeName>
    <alternativeName>
        <fullName evidence="4">RraA-like protein</fullName>
    </alternativeName>
</protein>
<organism evidence="5 6">
    <name type="scientific">Pigmentiphaga soli</name>
    <dbReference type="NCBI Taxonomy" id="1007095"/>
    <lineage>
        <taxon>Bacteria</taxon>
        <taxon>Pseudomonadati</taxon>
        <taxon>Pseudomonadota</taxon>
        <taxon>Betaproteobacteria</taxon>
        <taxon>Burkholderiales</taxon>
        <taxon>Alcaligenaceae</taxon>
        <taxon>Pigmentiphaga</taxon>
    </lineage>
</organism>
<dbReference type="Gene3D" id="3.50.30.40">
    <property type="entry name" value="Ribonuclease E inhibitor RraA/RraA-like"/>
    <property type="match status" value="1"/>
</dbReference>
<evidence type="ECO:0000256" key="3">
    <source>
        <dbReference type="ARBA" id="ARBA00029596"/>
    </source>
</evidence>
<evidence type="ECO:0000313" key="6">
    <source>
        <dbReference type="Proteomes" id="UP001501671"/>
    </source>
</evidence>
<evidence type="ECO:0000256" key="1">
    <source>
        <dbReference type="ARBA" id="ARBA00001968"/>
    </source>
</evidence>
<evidence type="ECO:0000313" key="5">
    <source>
        <dbReference type="EMBL" id="GAA4340132.1"/>
    </source>
</evidence>
<dbReference type="SUPFAM" id="SSF89562">
    <property type="entry name" value="RraA-like"/>
    <property type="match status" value="1"/>
</dbReference>
<evidence type="ECO:0000256" key="4">
    <source>
        <dbReference type="ARBA" id="ARBA00030169"/>
    </source>
</evidence>
<keyword evidence="6" id="KW-1185">Reference proteome</keyword>
<dbReference type="InterPro" id="IPR005493">
    <property type="entry name" value="RraA/RraA-like"/>
</dbReference>
<name>A0ABP8HJQ4_9BURK</name>